<dbReference type="InterPro" id="IPR004090">
    <property type="entry name" value="Chemotax_Me-accpt_rcpt"/>
</dbReference>
<dbReference type="SMART" id="SM00283">
    <property type="entry name" value="MA"/>
    <property type="match status" value="1"/>
</dbReference>
<evidence type="ECO:0000313" key="8">
    <source>
        <dbReference type="EMBL" id="QDQ28784.1"/>
    </source>
</evidence>
<dbReference type="RefSeq" id="WP_144280167.1">
    <property type="nucleotide sequence ID" value="NZ_CP041730.1"/>
</dbReference>
<dbReference type="Gene3D" id="1.10.287.950">
    <property type="entry name" value="Methyl-accepting chemotaxis protein"/>
    <property type="match status" value="1"/>
</dbReference>
<keyword evidence="5" id="KW-0472">Membrane</keyword>
<dbReference type="PANTHER" id="PTHR32089">
    <property type="entry name" value="METHYL-ACCEPTING CHEMOTAXIS PROTEIN MCPB"/>
    <property type="match status" value="1"/>
</dbReference>
<feature type="domain" description="Methyl-accepting transducer" evidence="6">
    <location>
        <begin position="269"/>
        <end position="505"/>
    </location>
</feature>
<keyword evidence="5" id="KW-1133">Transmembrane helix</keyword>
<dbReference type="GO" id="GO:0007165">
    <property type="term" value="P:signal transduction"/>
    <property type="evidence" value="ECO:0007669"/>
    <property type="project" value="UniProtKB-KW"/>
</dbReference>
<dbReference type="PRINTS" id="PR00260">
    <property type="entry name" value="CHEMTRNSDUCR"/>
</dbReference>
<evidence type="ECO:0000313" key="9">
    <source>
        <dbReference type="Proteomes" id="UP000317550"/>
    </source>
</evidence>
<keyword evidence="2 4" id="KW-0807">Transducer</keyword>
<evidence type="ECO:0000256" key="5">
    <source>
        <dbReference type="SAM" id="Phobius"/>
    </source>
</evidence>
<evidence type="ECO:0000256" key="1">
    <source>
        <dbReference type="ARBA" id="ARBA00004370"/>
    </source>
</evidence>
<proteinExistence type="inferred from homology"/>
<dbReference type="PROSITE" id="PS50885">
    <property type="entry name" value="HAMP"/>
    <property type="match status" value="1"/>
</dbReference>
<evidence type="ECO:0000259" key="7">
    <source>
        <dbReference type="PROSITE" id="PS50885"/>
    </source>
</evidence>
<dbReference type="KEGG" id="cari:FNU76_21865"/>
<evidence type="ECO:0000256" key="4">
    <source>
        <dbReference type="PROSITE-ProRule" id="PRU00284"/>
    </source>
</evidence>
<dbReference type="OrthoDB" id="1115140at2"/>
<evidence type="ECO:0000259" key="6">
    <source>
        <dbReference type="PROSITE" id="PS50111"/>
    </source>
</evidence>
<dbReference type="SMART" id="SM00304">
    <property type="entry name" value="HAMP"/>
    <property type="match status" value="2"/>
</dbReference>
<dbReference type="SUPFAM" id="SSF58104">
    <property type="entry name" value="Methyl-accepting chemotaxis protein (MCP) signaling domain"/>
    <property type="match status" value="1"/>
</dbReference>
<dbReference type="AlphaFoldDB" id="A0A516SKW0"/>
<dbReference type="Proteomes" id="UP000317550">
    <property type="component" value="Chromosome"/>
</dbReference>
<dbReference type="GO" id="GO:0006935">
    <property type="term" value="P:chemotaxis"/>
    <property type="evidence" value="ECO:0007669"/>
    <property type="project" value="InterPro"/>
</dbReference>
<comment type="subcellular location">
    <subcellularLocation>
        <location evidence="1">Membrane</location>
    </subcellularLocation>
</comment>
<dbReference type="GO" id="GO:0004888">
    <property type="term" value="F:transmembrane signaling receptor activity"/>
    <property type="evidence" value="ECO:0007669"/>
    <property type="project" value="InterPro"/>
</dbReference>
<gene>
    <name evidence="8" type="ORF">FNU76_21865</name>
</gene>
<feature type="transmembrane region" description="Helical" evidence="5">
    <location>
        <begin position="191"/>
        <end position="213"/>
    </location>
</feature>
<dbReference type="InterPro" id="IPR004089">
    <property type="entry name" value="MCPsignal_dom"/>
</dbReference>
<evidence type="ECO:0000256" key="2">
    <source>
        <dbReference type="ARBA" id="ARBA00023224"/>
    </source>
</evidence>
<comment type="similarity">
    <text evidence="3">Belongs to the methyl-accepting chemotaxis (MCP) protein family.</text>
</comment>
<keyword evidence="9" id="KW-1185">Reference proteome</keyword>
<dbReference type="Pfam" id="PF00015">
    <property type="entry name" value="MCPsignal"/>
    <property type="match status" value="1"/>
</dbReference>
<dbReference type="CDD" id="cd11386">
    <property type="entry name" value="MCP_signal"/>
    <property type="match status" value="1"/>
</dbReference>
<dbReference type="InterPro" id="IPR003660">
    <property type="entry name" value="HAMP_dom"/>
</dbReference>
<dbReference type="FunFam" id="1.10.287.950:FF:000001">
    <property type="entry name" value="Methyl-accepting chemotaxis sensory transducer"/>
    <property type="match status" value="1"/>
</dbReference>
<dbReference type="PANTHER" id="PTHR32089:SF112">
    <property type="entry name" value="LYSOZYME-LIKE PROTEIN-RELATED"/>
    <property type="match status" value="1"/>
</dbReference>
<name>A0A516SKW0_9NEIS</name>
<feature type="domain" description="HAMP" evidence="7">
    <location>
        <begin position="211"/>
        <end position="264"/>
    </location>
</feature>
<dbReference type="PROSITE" id="PS50111">
    <property type="entry name" value="CHEMOTAXIS_TRANSDUC_2"/>
    <property type="match status" value="1"/>
</dbReference>
<evidence type="ECO:0000256" key="3">
    <source>
        <dbReference type="ARBA" id="ARBA00029447"/>
    </source>
</evidence>
<sequence>MKNFSFALRIIAGFGLLLLLMVAVALTGSWGVESQYQRVKLLVEGDIALNTAASDARYHVGNLRRYEKDSFINIDKSDKVQEYRKKWDDTIIKAQDSIKRAEGLADDDTKKQIAELRSQMDKYAVGFRQVAGQLGQSLTTTADANKAMGEFKGHVHGMEESLNGLLKVTEEKAGRVTGELAASRSSTQQALWVQAILAVLLGIAVASGVAVSIRRPLDATQQVAQRIAAGNNLTLALPDAGRNEVGRTIGAFTQLFLGLRNLVREAGHSAKQVANSATEMDTISEQVAVASSHQASASAAVAAAIEELTTSIAVVSDSADSVRTEASKAVTQADDGEKLASQAAEEIGRIADALEAAGVAIEALNARSGEIGGIVRVIKDIAEQTNLLALNAAIEAARAGEMGRGFAVVADEVRKLAERTAGATADISGKIDTVQRDTAQAHSRMQEASSRIDSGVACAQALATTLVNIRSGAKGTVHTLTEISTAVREQKIASNQIAQNIEHIAQMSEENHASVSSANLLAKHLGELSRNLNLQIGKFVVD</sequence>
<protein>
    <submittedName>
        <fullName evidence="8">Methyl-accepting chemotaxis protein</fullName>
    </submittedName>
</protein>
<dbReference type="Pfam" id="PF00672">
    <property type="entry name" value="HAMP"/>
    <property type="match status" value="1"/>
</dbReference>
<organism evidence="8 9">
    <name type="scientific">Chitinimonas arctica</name>
    <dbReference type="NCBI Taxonomy" id="2594795"/>
    <lineage>
        <taxon>Bacteria</taxon>
        <taxon>Pseudomonadati</taxon>
        <taxon>Pseudomonadota</taxon>
        <taxon>Betaproteobacteria</taxon>
        <taxon>Neisseriales</taxon>
        <taxon>Chitinibacteraceae</taxon>
        <taxon>Chitinimonas</taxon>
    </lineage>
</organism>
<accession>A0A516SKW0</accession>
<dbReference type="EMBL" id="CP041730">
    <property type="protein sequence ID" value="QDQ28784.1"/>
    <property type="molecule type" value="Genomic_DNA"/>
</dbReference>
<dbReference type="GO" id="GO:0016020">
    <property type="term" value="C:membrane"/>
    <property type="evidence" value="ECO:0007669"/>
    <property type="project" value="UniProtKB-SubCell"/>
</dbReference>
<keyword evidence="5" id="KW-0812">Transmembrane</keyword>
<reference evidence="9" key="1">
    <citation type="submission" date="2019-07" db="EMBL/GenBank/DDBJ databases">
        <title>Chitinimonas sp. nov., isolated from Ny-Alesund, arctica soil.</title>
        <authorList>
            <person name="Xu Q."/>
            <person name="Peng F."/>
        </authorList>
    </citation>
    <scope>NUCLEOTIDE SEQUENCE [LARGE SCALE GENOMIC DNA]</scope>
    <source>
        <strain evidence="9">R3-44</strain>
    </source>
</reference>